<accession>A0A2A2G7X4</accession>
<evidence type="ECO:0000256" key="1">
    <source>
        <dbReference type="SAM" id="MobiDB-lite"/>
    </source>
</evidence>
<reference evidence="2 3" key="1">
    <citation type="submission" date="2017-09" db="EMBL/GenBank/DDBJ databases">
        <title>Paracoccus alkalisoli sp. nov., isolated from saline alkaline soil.</title>
        <authorList>
            <person name="Dong X."/>
            <person name="Zhang G."/>
        </authorList>
    </citation>
    <scope>NUCLEOTIDE SEQUENCE [LARGE SCALE GENOMIC DNA]</scope>
    <source>
        <strain evidence="2 3">WN007</strain>
    </source>
</reference>
<organism evidence="2 3">
    <name type="scientific">Paracoccus salipaludis</name>
    <dbReference type="NCBI Taxonomy" id="2032623"/>
    <lineage>
        <taxon>Bacteria</taxon>
        <taxon>Pseudomonadati</taxon>
        <taxon>Pseudomonadota</taxon>
        <taxon>Alphaproteobacteria</taxon>
        <taxon>Rhodobacterales</taxon>
        <taxon>Paracoccaceae</taxon>
        <taxon>Paracoccus</taxon>
    </lineage>
</organism>
<dbReference type="Pfam" id="PF04860">
    <property type="entry name" value="Phage_portal"/>
    <property type="match status" value="1"/>
</dbReference>
<protein>
    <submittedName>
        <fullName evidence="2">Phage portal protein</fullName>
    </submittedName>
</protein>
<name>A0A2A2G7X4_9RHOB</name>
<proteinExistence type="predicted"/>
<dbReference type="NCBIfam" id="TIGR01537">
    <property type="entry name" value="portal_HK97"/>
    <property type="match status" value="1"/>
</dbReference>
<dbReference type="EMBL" id="NSJZ01000080">
    <property type="protein sequence ID" value="PAU92955.1"/>
    <property type="molecule type" value="Genomic_DNA"/>
</dbReference>
<sequence length="212" mass="23609">MAVERFSGAIYRNGAKMSGFVAHPETIGPEAAKTLSDSLNSLYGGTANAGRIGVLEEGMTWHALSVSPEDAQMLESRRFSVEQIARMFRVPPPILGDLSNGSYNNVTELGRWFAGHTIRPWLVRWEKCITRALFSTEGRRDHAVAFDMDELLRGDMLQRFQAYRIGREIGVYNANELRGFEGMNPRRDPAATEFLSPLNMQPEQTGAPKDGS</sequence>
<evidence type="ECO:0000313" key="3">
    <source>
        <dbReference type="Proteomes" id="UP000218023"/>
    </source>
</evidence>
<gene>
    <name evidence="2" type="ORF">CK240_17625</name>
</gene>
<dbReference type="InterPro" id="IPR006944">
    <property type="entry name" value="Phage/GTA_portal"/>
</dbReference>
<dbReference type="AlphaFoldDB" id="A0A2A2G7X4"/>
<dbReference type="InterPro" id="IPR006427">
    <property type="entry name" value="Portal_HK97"/>
</dbReference>
<comment type="caution">
    <text evidence="2">The sequence shown here is derived from an EMBL/GenBank/DDBJ whole genome shotgun (WGS) entry which is preliminary data.</text>
</comment>
<keyword evidence="3" id="KW-1185">Reference proteome</keyword>
<evidence type="ECO:0000313" key="2">
    <source>
        <dbReference type="EMBL" id="PAU92955.1"/>
    </source>
</evidence>
<feature type="region of interest" description="Disordered" evidence="1">
    <location>
        <begin position="193"/>
        <end position="212"/>
    </location>
</feature>
<dbReference type="Proteomes" id="UP000218023">
    <property type="component" value="Unassembled WGS sequence"/>
</dbReference>